<dbReference type="GO" id="GO:0005737">
    <property type="term" value="C:cytoplasm"/>
    <property type="evidence" value="ECO:0007669"/>
    <property type="project" value="TreeGrafter"/>
</dbReference>
<dbReference type="GO" id="GO:0070475">
    <property type="term" value="P:rRNA base methylation"/>
    <property type="evidence" value="ECO:0007669"/>
    <property type="project" value="InterPro"/>
</dbReference>
<feature type="compositionally biased region" description="Polar residues" evidence="1">
    <location>
        <begin position="167"/>
        <end position="182"/>
    </location>
</feature>
<dbReference type="GO" id="GO:0070042">
    <property type="term" value="F:rRNA (uridine-N3-)-methyltransferase activity"/>
    <property type="evidence" value="ECO:0007669"/>
    <property type="project" value="InterPro"/>
</dbReference>
<feature type="region of interest" description="Disordered" evidence="1">
    <location>
        <begin position="154"/>
        <end position="188"/>
    </location>
</feature>
<reference evidence="4" key="1">
    <citation type="journal article" date="2016" name="Genome Announc.">
        <title>Draft genome sequence of Aspergillus niger strain An76.</title>
        <authorList>
            <person name="Gong W."/>
            <person name="Cheng Z."/>
            <person name="Zhang H."/>
            <person name="Liu L."/>
            <person name="Gao P."/>
            <person name="Wang L."/>
        </authorList>
    </citation>
    <scope>NUCLEOTIDE SEQUENCE [LARGE SCALE GENOMIC DNA]</scope>
    <source>
        <strain evidence="4">An76</strain>
    </source>
</reference>
<feature type="compositionally biased region" description="Basic and acidic residues" evidence="1">
    <location>
        <begin position="213"/>
        <end position="233"/>
    </location>
</feature>
<dbReference type="EMBL" id="BCMY01000016">
    <property type="protein sequence ID" value="GAQ45347.1"/>
    <property type="molecule type" value="Genomic_DNA"/>
</dbReference>
<dbReference type="VEuPathDB" id="FungiDB:ATCC64974_65830"/>
<accession>A0A100IQA0</accession>
<feature type="region of interest" description="Disordered" evidence="1">
    <location>
        <begin position="1"/>
        <end position="92"/>
    </location>
</feature>
<feature type="region of interest" description="Disordered" evidence="1">
    <location>
        <begin position="209"/>
        <end position="242"/>
    </location>
</feature>
<dbReference type="OMA" id="YPGYKHA"/>
<feature type="domain" description="25S rRNA (uridine-N(3))-methyltransferase BMT5-like" evidence="2">
    <location>
        <begin position="101"/>
        <end position="389"/>
    </location>
</feature>
<dbReference type="VEuPathDB" id="FungiDB:An17g02150"/>
<feature type="region of interest" description="Disordered" evidence="1">
    <location>
        <begin position="417"/>
        <end position="454"/>
    </location>
</feature>
<dbReference type="Proteomes" id="UP000068243">
    <property type="component" value="Unassembled WGS sequence"/>
</dbReference>
<dbReference type="InterPro" id="IPR019446">
    <property type="entry name" value="BMT5-like"/>
</dbReference>
<feature type="compositionally biased region" description="Polar residues" evidence="1">
    <location>
        <begin position="36"/>
        <end position="47"/>
    </location>
</feature>
<name>A0A100IQA0_ASPNG</name>
<feature type="compositionally biased region" description="Polar residues" evidence="1">
    <location>
        <begin position="326"/>
        <end position="337"/>
    </location>
</feature>
<proteinExistence type="predicted"/>
<dbReference type="PaxDb" id="5061-CADANGAP00013362"/>
<organism evidence="3 4">
    <name type="scientific">Aspergillus niger</name>
    <dbReference type="NCBI Taxonomy" id="5061"/>
    <lineage>
        <taxon>Eukaryota</taxon>
        <taxon>Fungi</taxon>
        <taxon>Dikarya</taxon>
        <taxon>Ascomycota</taxon>
        <taxon>Pezizomycotina</taxon>
        <taxon>Eurotiomycetes</taxon>
        <taxon>Eurotiomycetidae</taxon>
        <taxon>Eurotiales</taxon>
        <taxon>Aspergillaceae</taxon>
        <taxon>Aspergillus</taxon>
        <taxon>Aspergillus subgen. Circumdati</taxon>
    </lineage>
</organism>
<evidence type="ECO:0000256" key="1">
    <source>
        <dbReference type="SAM" id="MobiDB-lite"/>
    </source>
</evidence>
<sequence length="454" mass="50258">MPKSKKGGGPSPAGQQQQQQQQQQHSKKHRKMSSFAKLSTTTPTNSAKPKAAQSAHHHPGSSGNAKNSNNDRKMKNSQQQQQQVQRNQRPIVPFGRKDRILLVGEGDFSFARSLVLQHRCKNVMATCYDSKDTLHSKYPQAENNIHDIQHAFSKATTGKHASDSKENSSNGDGTSIVGTNAQGLLEDPAQRRGPKVIYSVDARKLGLPAGGGKEIRTGFPRQERKRPAWKEAKSGTSSAPQGGPWDVICFNFPHVGGISTDVNRQVRANQELLVAFFKACVPLLSHQPERVDSDDEDDWDNWENSDVESSGGENDHDGSEDGDQLRTANTTGQATRQNRVEPGQILVSMFEGEPYTLWNIKDLARHAGLRVVTSFRFPWASYKEYSHARTLGDIEGKDGGRGGWRGEDRDARMYVFEVKQEDHPVKRKNAPSSKAGQSAKKKRPRDASDSDDSE</sequence>
<evidence type="ECO:0000259" key="2">
    <source>
        <dbReference type="Pfam" id="PF10354"/>
    </source>
</evidence>
<dbReference type="VEuPathDB" id="FungiDB:ASPNIDRAFT2_51089"/>
<feature type="compositionally biased region" description="Acidic residues" evidence="1">
    <location>
        <begin position="292"/>
        <end position="306"/>
    </location>
</feature>
<feature type="region of interest" description="Disordered" evidence="1">
    <location>
        <begin position="288"/>
        <end position="340"/>
    </location>
</feature>
<dbReference type="OrthoDB" id="273345at2759"/>
<dbReference type="VEuPathDB" id="FungiDB:M747DRAFT_35793"/>
<dbReference type="PANTHER" id="PTHR11538:SF26">
    <property type="entry name" value="FERREDOXIN-FOLD ANTICODON-BINDING DOMAIN-CONTAINING PROTEIN 1"/>
    <property type="match status" value="1"/>
</dbReference>
<comment type="caution">
    <text evidence="3">The sequence shown here is derived from an EMBL/GenBank/DDBJ whole genome shotgun (WGS) entry which is preliminary data.</text>
</comment>
<dbReference type="AlphaFoldDB" id="A0A100IQA0"/>
<feature type="compositionally biased region" description="Low complexity" evidence="1">
    <location>
        <begin position="15"/>
        <end position="24"/>
    </location>
</feature>
<evidence type="ECO:0000313" key="3">
    <source>
        <dbReference type="EMBL" id="GAQ45347.1"/>
    </source>
</evidence>
<evidence type="ECO:0000313" key="4">
    <source>
        <dbReference type="Proteomes" id="UP000068243"/>
    </source>
</evidence>
<gene>
    <name evidence="3" type="ORF">ABL_08008</name>
</gene>
<feature type="compositionally biased region" description="Low complexity" evidence="1">
    <location>
        <begin position="78"/>
        <end position="89"/>
    </location>
</feature>
<dbReference type="PANTHER" id="PTHR11538">
    <property type="entry name" value="PHENYLALANYL-TRNA SYNTHETASE"/>
    <property type="match status" value="1"/>
</dbReference>
<dbReference type="Pfam" id="PF10354">
    <property type="entry name" value="BMT5-like"/>
    <property type="match status" value="1"/>
</dbReference>
<protein>
    <submittedName>
        <fullName evidence="3">Similar to An17g02150</fullName>
    </submittedName>
</protein>